<accession>A0ABN2L7G5</accession>
<proteinExistence type="predicted"/>
<protein>
    <submittedName>
        <fullName evidence="2">Uncharacterized protein</fullName>
    </submittedName>
</protein>
<dbReference type="RefSeq" id="WP_344028440.1">
    <property type="nucleotide sequence ID" value="NZ_BAAAOB010000001.1"/>
</dbReference>
<evidence type="ECO:0000313" key="2">
    <source>
        <dbReference type="EMBL" id="GAA1777856.1"/>
    </source>
</evidence>
<evidence type="ECO:0000256" key="1">
    <source>
        <dbReference type="SAM" id="MobiDB-lite"/>
    </source>
</evidence>
<organism evidence="2 3">
    <name type="scientific">Leucobacter iarius</name>
    <dbReference type="NCBI Taxonomy" id="333963"/>
    <lineage>
        <taxon>Bacteria</taxon>
        <taxon>Bacillati</taxon>
        <taxon>Actinomycetota</taxon>
        <taxon>Actinomycetes</taxon>
        <taxon>Micrococcales</taxon>
        <taxon>Microbacteriaceae</taxon>
        <taxon>Leucobacter</taxon>
    </lineage>
</organism>
<name>A0ABN2L7G5_9MICO</name>
<reference evidence="2 3" key="1">
    <citation type="journal article" date="2019" name="Int. J. Syst. Evol. Microbiol.">
        <title>The Global Catalogue of Microorganisms (GCM) 10K type strain sequencing project: providing services to taxonomists for standard genome sequencing and annotation.</title>
        <authorList>
            <consortium name="The Broad Institute Genomics Platform"/>
            <consortium name="The Broad Institute Genome Sequencing Center for Infectious Disease"/>
            <person name="Wu L."/>
            <person name="Ma J."/>
        </authorList>
    </citation>
    <scope>NUCLEOTIDE SEQUENCE [LARGE SCALE GENOMIC DNA]</scope>
    <source>
        <strain evidence="2 3">JCM 14736</strain>
    </source>
</reference>
<keyword evidence="3" id="KW-1185">Reference proteome</keyword>
<sequence>MNPSVRSSESSTTGRSAKRADRIDEAAAKRAERYSRLVMQPNEMLVRRRGCGCCD</sequence>
<feature type="compositionally biased region" description="Polar residues" evidence="1">
    <location>
        <begin position="1"/>
        <end position="15"/>
    </location>
</feature>
<dbReference type="EMBL" id="BAAAOB010000001">
    <property type="protein sequence ID" value="GAA1777856.1"/>
    <property type="molecule type" value="Genomic_DNA"/>
</dbReference>
<feature type="region of interest" description="Disordered" evidence="1">
    <location>
        <begin position="1"/>
        <end position="24"/>
    </location>
</feature>
<comment type="caution">
    <text evidence="2">The sequence shown here is derived from an EMBL/GenBank/DDBJ whole genome shotgun (WGS) entry which is preliminary data.</text>
</comment>
<evidence type="ECO:0000313" key="3">
    <source>
        <dbReference type="Proteomes" id="UP001500851"/>
    </source>
</evidence>
<dbReference type="Proteomes" id="UP001500851">
    <property type="component" value="Unassembled WGS sequence"/>
</dbReference>
<gene>
    <name evidence="2" type="ORF">GCM10009768_03030</name>
</gene>